<sequence length="505" mass="57074">MGRDTIQLETAISTISSEYLLEFTSEYGIAEELHPELPNDRVFPTAVDWRISAPKDEMPVVGSYSLEDVVVINTRRTPIQKQPEALLCLVGLSRRYFLGDDVYPTFFYDDNREMDLFNLISALNSTKVKTRTRPRAAHEVPLLIATATHVIAMEDATGLSSSLRRPSTMEKSPLDFSNEDFPRRITKSDITENQGQETVAPEVPPQENVPTVGLHRKWALRRRLPPWDPLLDTGSTLSMPTLQETPAKYGLHPLSYAKPRSIPEREIAQLDTGSTLSMPTLQETPADVSDPDPLSYAKPQSIPEWKIAQSSKGATVVGDPDSEKSTSFTSFTRSPNGIYQPGWGVTNSFRLESSDVCRDVVAMGSQLRLRFEQEVRLLKRATEKVARRDQRIQAREEEIKKLDQEIHSFKSADTKVQVLRNQTKNLEALLEAEADMKKATEAKNVELAEELESLRAKFLDLQVNYTQLSQQVSSLQAQIIGEERIKAAFEEFKRYEDDKVEQWCA</sequence>
<evidence type="ECO:0008006" key="5">
    <source>
        <dbReference type="Google" id="ProtNLM"/>
    </source>
</evidence>
<evidence type="ECO:0000313" key="3">
    <source>
        <dbReference type="EMBL" id="GJS50623.1"/>
    </source>
</evidence>
<feature type="region of interest" description="Disordered" evidence="2">
    <location>
        <begin position="273"/>
        <end position="293"/>
    </location>
</feature>
<dbReference type="Proteomes" id="UP001151760">
    <property type="component" value="Unassembled WGS sequence"/>
</dbReference>
<reference evidence="3" key="2">
    <citation type="submission" date="2022-01" db="EMBL/GenBank/DDBJ databases">
        <authorList>
            <person name="Yamashiro T."/>
            <person name="Shiraishi A."/>
            <person name="Satake H."/>
            <person name="Nakayama K."/>
        </authorList>
    </citation>
    <scope>NUCLEOTIDE SEQUENCE</scope>
</reference>
<feature type="region of interest" description="Disordered" evidence="2">
    <location>
        <begin position="161"/>
        <end position="180"/>
    </location>
</feature>
<reference evidence="3" key="1">
    <citation type="journal article" date="2022" name="Int. J. Mol. Sci.">
        <title>Draft Genome of Tanacetum Coccineum: Genomic Comparison of Closely Related Tanacetum-Family Plants.</title>
        <authorList>
            <person name="Yamashiro T."/>
            <person name="Shiraishi A."/>
            <person name="Nakayama K."/>
            <person name="Satake H."/>
        </authorList>
    </citation>
    <scope>NUCLEOTIDE SEQUENCE</scope>
</reference>
<accession>A0ABQ4WCQ4</accession>
<evidence type="ECO:0000256" key="1">
    <source>
        <dbReference type="SAM" id="Coils"/>
    </source>
</evidence>
<organism evidence="3 4">
    <name type="scientific">Tanacetum coccineum</name>
    <dbReference type="NCBI Taxonomy" id="301880"/>
    <lineage>
        <taxon>Eukaryota</taxon>
        <taxon>Viridiplantae</taxon>
        <taxon>Streptophyta</taxon>
        <taxon>Embryophyta</taxon>
        <taxon>Tracheophyta</taxon>
        <taxon>Spermatophyta</taxon>
        <taxon>Magnoliopsida</taxon>
        <taxon>eudicotyledons</taxon>
        <taxon>Gunneridae</taxon>
        <taxon>Pentapetalae</taxon>
        <taxon>asterids</taxon>
        <taxon>campanulids</taxon>
        <taxon>Asterales</taxon>
        <taxon>Asteraceae</taxon>
        <taxon>Asteroideae</taxon>
        <taxon>Anthemideae</taxon>
        <taxon>Anthemidinae</taxon>
        <taxon>Tanacetum</taxon>
    </lineage>
</organism>
<dbReference type="EMBL" id="BQNB010008529">
    <property type="protein sequence ID" value="GJS50623.1"/>
    <property type="molecule type" value="Genomic_DNA"/>
</dbReference>
<feature type="coiled-coil region" evidence="1">
    <location>
        <begin position="378"/>
        <end position="471"/>
    </location>
</feature>
<name>A0ABQ4WCQ4_9ASTR</name>
<evidence type="ECO:0000313" key="4">
    <source>
        <dbReference type="Proteomes" id="UP001151760"/>
    </source>
</evidence>
<proteinExistence type="predicted"/>
<comment type="caution">
    <text evidence="3">The sequence shown here is derived from an EMBL/GenBank/DDBJ whole genome shotgun (WGS) entry which is preliminary data.</text>
</comment>
<keyword evidence="4" id="KW-1185">Reference proteome</keyword>
<keyword evidence="1" id="KW-0175">Coiled coil</keyword>
<feature type="compositionally biased region" description="Polar residues" evidence="2">
    <location>
        <begin position="273"/>
        <end position="283"/>
    </location>
</feature>
<gene>
    <name evidence="3" type="ORF">Tco_0623985</name>
</gene>
<evidence type="ECO:0000256" key="2">
    <source>
        <dbReference type="SAM" id="MobiDB-lite"/>
    </source>
</evidence>
<protein>
    <recommendedName>
        <fullName evidence="5">Transposase (Putative), gypsy type</fullName>
    </recommendedName>
</protein>